<dbReference type="InterPro" id="IPR000534">
    <property type="entry name" value="Semialdehyde_DH_NAD-bd"/>
</dbReference>
<evidence type="ECO:0000256" key="6">
    <source>
        <dbReference type="PROSITE-ProRule" id="PRU10010"/>
    </source>
</evidence>
<sequence>MKVGIIGASGYGGVELIRNLYQHPNVSLELLVSSSTQGEQLTAQFPHLHGILALPLDGFDENEIRSQVDILFFTTPAGVAKELAPSFVEKGIQCIDLSGDFRLKRGSLYKEWYKDTPAPKEYLDLATYGLPELYRDKIGKSTFISNPGCYPTAALLGMAPVLQSGLVNFSMPLIIDGKTGVSGAGRKPAKGMMFSEANENTKAYKLGGHRHVPEMEQIAADISGMDSPVIFNPHLVPMTRGILCTIYIQLHETIKHGEVNQLYENFYQDDYFVRVRTENNLPATKDVYGTNFCDIGISIDQRTNVLSVISVIDNLTKGAATQAIQNMNLVNGWNEQTGLDVVPVYP</sequence>
<comment type="caution">
    <text evidence="8">The sequence shown here is derived from an EMBL/GenBank/DDBJ whole genome shotgun (WGS) entry which is preliminary data.</text>
</comment>
<accession>A0ABP3R917</accession>
<evidence type="ECO:0000256" key="2">
    <source>
        <dbReference type="ARBA" id="ARBA00022605"/>
    </source>
</evidence>
<comment type="subcellular location">
    <subcellularLocation>
        <location evidence="5">Cytoplasm</location>
    </subcellularLocation>
</comment>
<feature type="active site" evidence="5 6">
    <location>
        <position position="149"/>
    </location>
</feature>
<dbReference type="EC" id="1.2.1.38" evidence="5"/>
<evidence type="ECO:0000313" key="9">
    <source>
        <dbReference type="Proteomes" id="UP001500866"/>
    </source>
</evidence>
<keyword evidence="1 5" id="KW-0055">Arginine biosynthesis</keyword>
<dbReference type="SUPFAM" id="SSF51735">
    <property type="entry name" value="NAD(P)-binding Rossmann-fold domains"/>
    <property type="match status" value="1"/>
</dbReference>
<keyword evidence="9" id="KW-1185">Reference proteome</keyword>
<dbReference type="Pfam" id="PF01118">
    <property type="entry name" value="Semialdhyde_dh"/>
    <property type="match status" value="1"/>
</dbReference>
<dbReference type="PANTHER" id="PTHR32338">
    <property type="entry name" value="N-ACETYL-GAMMA-GLUTAMYL-PHOSPHATE REDUCTASE, CHLOROPLASTIC-RELATED-RELATED"/>
    <property type="match status" value="1"/>
</dbReference>
<dbReference type="InterPro" id="IPR000706">
    <property type="entry name" value="AGPR_type-1"/>
</dbReference>
<dbReference type="Pfam" id="PF22698">
    <property type="entry name" value="Semialdhyde_dhC_1"/>
    <property type="match status" value="1"/>
</dbReference>
<proteinExistence type="inferred from homology"/>
<dbReference type="NCBIfam" id="TIGR01850">
    <property type="entry name" value="argC"/>
    <property type="match status" value="1"/>
</dbReference>
<gene>
    <name evidence="5 8" type="primary">argC</name>
    <name evidence="8" type="ORF">GCM10009001_19950</name>
</gene>
<comment type="pathway">
    <text evidence="5">Amino-acid biosynthesis; L-arginine biosynthesis; N(2)-acetyl-L-ornithine from L-glutamate: step 3/4.</text>
</comment>
<keyword evidence="5" id="KW-0963">Cytoplasm</keyword>
<dbReference type="SMART" id="SM00859">
    <property type="entry name" value="Semialdhyde_dh"/>
    <property type="match status" value="1"/>
</dbReference>
<keyword evidence="4 5" id="KW-0560">Oxidoreductase</keyword>
<evidence type="ECO:0000256" key="5">
    <source>
        <dbReference type="HAMAP-Rule" id="MF_00150"/>
    </source>
</evidence>
<comment type="similarity">
    <text evidence="5">Belongs to the NAGSA dehydrogenase family. Type 1 subfamily.</text>
</comment>
<dbReference type="SUPFAM" id="SSF55347">
    <property type="entry name" value="Glyceraldehyde-3-phosphate dehydrogenase-like, C-terminal domain"/>
    <property type="match status" value="1"/>
</dbReference>
<evidence type="ECO:0000256" key="4">
    <source>
        <dbReference type="ARBA" id="ARBA00023002"/>
    </source>
</evidence>
<dbReference type="Gene3D" id="3.30.360.10">
    <property type="entry name" value="Dihydrodipicolinate Reductase, domain 2"/>
    <property type="match status" value="1"/>
</dbReference>
<dbReference type="Proteomes" id="UP001500866">
    <property type="component" value="Unassembled WGS sequence"/>
</dbReference>
<dbReference type="InterPro" id="IPR036291">
    <property type="entry name" value="NAD(P)-bd_dom_sf"/>
</dbReference>
<keyword evidence="2 5" id="KW-0028">Amino-acid biosynthesis</keyword>
<dbReference type="EMBL" id="BAAADS010000012">
    <property type="protein sequence ID" value="GAA0602927.1"/>
    <property type="molecule type" value="Genomic_DNA"/>
</dbReference>
<dbReference type="PROSITE" id="PS01224">
    <property type="entry name" value="ARGC"/>
    <property type="match status" value="1"/>
</dbReference>
<keyword evidence="3 5" id="KW-0521">NADP</keyword>
<dbReference type="InterPro" id="IPR058924">
    <property type="entry name" value="AGPR_dimerisation_dom"/>
</dbReference>
<name>A0ABP3R917_9BACI</name>
<dbReference type="CDD" id="cd17895">
    <property type="entry name" value="AGPR_1_N"/>
    <property type="match status" value="1"/>
</dbReference>
<dbReference type="CDD" id="cd23934">
    <property type="entry name" value="AGPR_1_C"/>
    <property type="match status" value="1"/>
</dbReference>
<dbReference type="InterPro" id="IPR050085">
    <property type="entry name" value="AGPR"/>
</dbReference>
<evidence type="ECO:0000259" key="7">
    <source>
        <dbReference type="SMART" id="SM00859"/>
    </source>
</evidence>
<dbReference type="PANTHER" id="PTHR32338:SF10">
    <property type="entry name" value="N-ACETYL-GAMMA-GLUTAMYL-PHOSPHATE REDUCTASE, CHLOROPLASTIC-RELATED"/>
    <property type="match status" value="1"/>
</dbReference>
<comment type="function">
    <text evidence="5">Catalyzes the NADPH-dependent reduction of N-acetyl-5-glutamyl phosphate to yield N-acetyl-L-glutamate 5-semialdehyde.</text>
</comment>
<dbReference type="HAMAP" id="MF_00150">
    <property type="entry name" value="ArgC_type1"/>
    <property type="match status" value="1"/>
</dbReference>
<evidence type="ECO:0000256" key="1">
    <source>
        <dbReference type="ARBA" id="ARBA00022571"/>
    </source>
</evidence>
<feature type="domain" description="Semialdehyde dehydrogenase NAD-binding" evidence="7">
    <location>
        <begin position="2"/>
        <end position="141"/>
    </location>
</feature>
<dbReference type="Gene3D" id="3.40.50.720">
    <property type="entry name" value="NAD(P)-binding Rossmann-like Domain"/>
    <property type="match status" value="1"/>
</dbReference>
<evidence type="ECO:0000313" key="8">
    <source>
        <dbReference type="EMBL" id="GAA0602927.1"/>
    </source>
</evidence>
<organism evidence="8 9">
    <name type="scientific">Virgibacillus siamensis</name>
    <dbReference type="NCBI Taxonomy" id="480071"/>
    <lineage>
        <taxon>Bacteria</taxon>
        <taxon>Bacillati</taxon>
        <taxon>Bacillota</taxon>
        <taxon>Bacilli</taxon>
        <taxon>Bacillales</taxon>
        <taxon>Bacillaceae</taxon>
        <taxon>Virgibacillus</taxon>
    </lineage>
</organism>
<reference evidence="9" key="1">
    <citation type="journal article" date="2019" name="Int. J. Syst. Evol. Microbiol.">
        <title>The Global Catalogue of Microorganisms (GCM) 10K type strain sequencing project: providing services to taxonomists for standard genome sequencing and annotation.</title>
        <authorList>
            <consortium name="The Broad Institute Genomics Platform"/>
            <consortium name="The Broad Institute Genome Sequencing Center for Infectious Disease"/>
            <person name="Wu L."/>
            <person name="Ma J."/>
        </authorList>
    </citation>
    <scope>NUCLEOTIDE SEQUENCE [LARGE SCALE GENOMIC DNA]</scope>
    <source>
        <strain evidence="9">JCM 15395</strain>
    </source>
</reference>
<protein>
    <recommendedName>
        <fullName evidence="5">N-acetyl-gamma-glutamyl-phosphate reductase</fullName>
        <shortName evidence="5">AGPR</shortName>
        <ecNumber evidence="5">1.2.1.38</ecNumber>
    </recommendedName>
    <alternativeName>
        <fullName evidence="5">N-acetyl-glutamate semialdehyde dehydrogenase</fullName>
        <shortName evidence="5">NAGSA dehydrogenase</shortName>
    </alternativeName>
</protein>
<dbReference type="InterPro" id="IPR023013">
    <property type="entry name" value="AGPR_AS"/>
</dbReference>
<evidence type="ECO:0000256" key="3">
    <source>
        <dbReference type="ARBA" id="ARBA00022857"/>
    </source>
</evidence>
<comment type="catalytic activity">
    <reaction evidence="5">
        <text>N-acetyl-L-glutamate 5-semialdehyde + phosphate + NADP(+) = N-acetyl-L-glutamyl 5-phosphate + NADPH + H(+)</text>
        <dbReference type="Rhea" id="RHEA:21588"/>
        <dbReference type="ChEBI" id="CHEBI:15378"/>
        <dbReference type="ChEBI" id="CHEBI:29123"/>
        <dbReference type="ChEBI" id="CHEBI:43474"/>
        <dbReference type="ChEBI" id="CHEBI:57783"/>
        <dbReference type="ChEBI" id="CHEBI:57936"/>
        <dbReference type="ChEBI" id="CHEBI:58349"/>
        <dbReference type="EC" id="1.2.1.38"/>
    </reaction>
</comment>
<dbReference type="RefSeq" id="WP_343812568.1">
    <property type="nucleotide sequence ID" value="NZ_BAAADS010000012.1"/>
</dbReference>